<evidence type="ECO:0000256" key="5">
    <source>
        <dbReference type="ARBA" id="ARBA00023242"/>
    </source>
</evidence>
<dbReference type="Pfam" id="PF15870">
    <property type="entry name" value="EloA-BP1"/>
    <property type="match status" value="1"/>
</dbReference>
<dbReference type="EMBL" id="KZ505721">
    <property type="protein sequence ID" value="PKU46255.1"/>
    <property type="molecule type" value="Genomic_DNA"/>
</dbReference>
<feature type="domain" description="Exonuclease" evidence="7">
    <location>
        <begin position="724"/>
        <end position="905"/>
    </location>
</feature>
<feature type="compositionally biased region" description="Basic and acidic residues" evidence="6">
    <location>
        <begin position="84"/>
        <end position="98"/>
    </location>
</feature>
<keyword evidence="5" id="KW-0539">Nucleus</keyword>
<sequence length="909" mass="101763">MEPVKSPANTVFYKTIYLTKQLLTKHFPNYSKVRLPRDYLEEEKEDDDDDDDDDENTPNVEQSPETERTSVSQTDDGVGLLEKTMQKVQEKVKFTSTKEEEEERSQEEQALVPHKADLPERNTARETKQDCKVNVVLVVSCIGLSVSSVTKKDENAAQQRKPTEAFPCENQDRISKMSPFTSRRVSTKRSRSSSPVKIEIKLEESDEECDLVIDVPPQAVKKKPRISRNCTSGKRDKELAAVICAGKLRDSATVETLGHKEEKTDQIVTLRRNGKILNTAGKLGNVFPKANEIYLPDVNTDKLKVLEGRDALAYSKEKHKFSAASIEADTQKGILKEGNAETNILVKAFVQEHTTNEDCVSSGRVTQSVLRTGHSSKDETTIERPYKKIIINTEESQSIEEDGGNNSHTYPYPTYYLNKKESGITLSSSAEQVGPSGEDTELSESDDPLEECRRIFDEFEREAQKKGSDKQARGRDVDLNLLEIKANAPGRKRRIAHTAKFDALLEFAPVLVVNVTCESNDASVNLLEAQPVETSSGQLHILLEGNVTRMPCELSVSSFQKATLVPRKALLEEQSVYDRCGGKKMYLNFAVKTLKKLRDHGQLGNSRSSSGAESIKSEERKAFTDGALYELLKDYLLTEEQLNENNFPRPNPEKNGSAILTGVVKNAGYDVPGGMEKRYKCCERIVGSAGCQTAKLHVHDGRRNKLEGFMKTLTKSPPFDGNYGVYALDCETCYTTHGLELTRVTVVDAKLQVVYDTFVKPDGKVIDYDIRLSGAREDDLKNTTTSLRDVQAVLLNLFSADTIVIGHSLENALFTLKNKLNRVSNKLVDLLLSVKPSRQKIIFCSANISSLPRECINGHIEQTLMSFDTQWSSWMLHLKVAGHNSKEDAIACMELILWKVKEGNKKRKR</sequence>
<accession>A0A2I0UJN2</accession>
<protein>
    <recommendedName>
        <fullName evidence="7">Exonuclease domain-containing protein</fullName>
    </recommendedName>
</protein>
<evidence type="ECO:0000313" key="9">
    <source>
        <dbReference type="Proteomes" id="UP000233556"/>
    </source>
</evidence>
<dbReference type="InterPro" id="IPR013520">
    <property type="entry name" value="Ribonucl_H"/>
</dbReference>
<comment type="subcellular location">
    <subcellularLocation>
        <location evidence="1">Nucleus</location>
    </subcellularLocation>
</comment>
<feature type="compositionally biased region" description="Polar residues" evidence="6">
    <location>
        <begin position="57"/>
        <end position="75"/>
    </location>
</feature>
<dbReference type="SMART" id="SM00479">
    <property type="entry name" value="EXOIII"/>
    <property type="match status" value="1"/>
</dbReference>
<dbReference type="PANTHER" id="PTHR12801:SF115">
    <property type="entry name" value="FI18136P1-RELATED"/>
    <property type="match status" value="1"/>
</dbReference>
<reference evidence="9" key="1">
    <citation type="submission" date="2017-11" db="EMBL/GenBank/DDBJ databases">
        <authorList>
            <person name="Lima N.C."/>
            <person name="Parody-Merino A.M."/>
            <person name="Battley P.F."/>
            <person name="Fidler A.E."/>
            <person name="Prosdocimi F."/>
        </authorList>
    </citation>
    <scope>NUCLEOTIDE SEQUENCE [LARGE SCALE GENOMIC DNA]</scope>
</reference>
<dbReference type="GO" id="GO:0005634">
    <property type="term" value="C:nucleus"/>
    <property type="evidence" value="ECO:0007669"/>
    <property type="project" value="UniProtKB-SubCell"/>
</dbReference>
<evidence type="ECO:0000256" key="6">
    <source>
        <dbReference type="SAM" id="MobiDB-lite"/>
    </source>
</evidence>
<dbReference type="OrthoDB" id="206335at2759"/>
<comment type="similarity">
    <text evidence="2">Belongs to the REXO1/REXO3 family.</text>
</comment>
<dbReference type="AlphaFoldDB" id="A0A2I0UJN2"/>
<proteinExistence type="inferred from homology"/>
<dbReference type="SUPFAM" id="SSF53098">
    <property type="entry name" value="Ribonuclease H-like"/>
    <property type="match status" value="1"/>
</dbReference>
<feature type="compositionally biased region" description="Acidic residues" evidence="6">
    <location>
        <begin position="40"/>
        <end position="56"/>
    </location>
</feature>
<dbReference type="PANTHER" id="PTHR12801">
    <property type="entry name" value="RNA EXONUCLEASE REXO1 / RECO3 FAMILY MEMBER-RELATED"/>
    <property type="match status" value="1"/>
</dbReference>
<dbReference type="InterPro" id="IPR036397">
    <property type="entry name" value="RNaseH_sf"/>
</dbReference>
<keyword evidence="3" id="KW-0540">Nuclease</keyword>
<keyword evidence="4" id="KW-0378">Hydrolase</keyword>
<dbReference type="Proteomes" id="UP000233556">
    <property type="component" value="Unassembled WGS sequence"/>
</dbReference>
<dbReference type="GO" id="GO:0003676">
    <property type="term" value="F:nucleic acid binding"/>
    <property type="evidence" value="ECO:0007669"/>
    <property type="project" value="InterPro"/>
</dbReference>
<evidence type="ECO:0000256" key="1">
    <source>
        <dbReference type="ARBA" id="ARBA00004123"/>
    </source>
</evidence>
<keyword evidence="9" id="KW-1185">Reference proteome</keyword>
<gene>
    <name evidence="8" type="ORF">llap_3479</name>
</gene>
<evidence type="ECO:0000256" key="4">
    <source>
        <dbReference type="ARBA" id="ARBA00022801"/>
    </source>
</evidence>
<dbReference type="GO" id="GO:0004527">
    <property type="term" value="F:exonuclease activity"/>
    <property type="evidence" value="ECO:0007669"/>
    <property type="project" value="InterPro"/>
</dbReference>
<name>A0A2I0UJN2_LIMLA</name>
<evidence type="ECO:0000256" key="2">
    <source>
        <dbReference type="ARBA" id="ARBA00006357"/>
    </source>
</evidence>
<dbReference type="InterPro" id="IPR047021">
    <property type="entry name" value="REXO1/3/4-like"/>
</dbReference>
<evidence type="ECO:0000256" key="3">
    <source>
        <dbReference type="ARBA" id="ARBA00022722"/>
    </source>
</evidence>
<evidence type="ECO:0000313" key="8">
    <source>
        <dbReference type="EMBL" id="PKU46255.1"/>
    </source>
</evidence>
<organism evidence="8 9">
    <name type="scientific">Limosa lapponica baueri</name>
    <dbReference type="NCBI Taxonomy" id="1758121"/>
    <lineage>
        <taxon>Eukaryota</taxon>
        <taxon>Metazoa</taxon>
        <taxon>Chordata</taxon>
        <taxon>Craniata</taxon>
        <taxon>Vertebrata</taxon>
        <taxon>Euteleostomi</taxon>
        <taxon>Archelosauria</taxon>
        <taxon>Archosauria</taxon>
        <taxon>Dinosauria</taxon>
        <taxon>Saurischia</taxon>
        <taxon>Theropoda</taxon>
        <taxon>Coelurosauria</taxon>
        <taxon>Aves</taxon>
        <taxon>Neognathae</taxon>
        <taxon>Neoaves</taxon>
        <taxon>Charadriiformes</taxon>
        <taxon>Scolopacidae</taxon>
        <taxon>Limosa</taxon>
    </lineage>
</organism>
<feature type="region of interest" description="Disordered" evidence="6">
    <location>
        <begin position="426"/>
        <end position="448"/>
    </location>
</feature>
<dbReference type="InterPro" id="IPR031736">
    <property type="entry name" value="REXO1-like_dom"/>
</dbReference>
<evidence type="ECO:0000259" key="7">
    <source>
        <dbReference type="SMART" id="SM00479"/>
    </source>
</evidence>
<reference evidence="9" key="2">
    <citation type="submission" date="2017-12" db="EMBL/GenBank/DDBJ databases">
        <title>Genome sequence of the Bar-tailed Godwit (Limosa lapponica baueri).</title>
        <authorList>
            <person name="Lima N.C.B."/>
            <person name="Parody-Merino A.M."/>
            <person name="Battley P.F."/>
            <person name="Fidler A.E."/>
            <person name="Prosdocimi F."/>
        </authorList>
    </citation>
    <scope>NUCLEOTIDE SEQUENCE [LARGE SCALE GENOMIC DNA]</scope>
</reference>
<feature type="region of interest" description="Disordered" evidence="6">
    <location>
        <begin position="31"/>
        <end position="113"/>
    </location>
</feature>
<dbReference type="InterPro" id="IPR012337">
    <property type="entry name" value="RNaseH-like_sf"/>
</dbReference>
<feature type="compositionally biased region" description="Acidic residues" evidence="6">
    <location>
        <begin position="438"/>
        <end position="448"/>
    </location>
</feature>
<dbReference type="Gene3D" id="3.30.420.10">
    <property type="entry name" value="Ribonuclease H-like superfamily/Ribonuclease H"/>
    <property type="match status" value="1"/>
</dbReference>